<gene>
    <name evidence="1" type="ORF">E6O75_ATG00329</name>
</gene>
<reference evidence="1 2" key="1">
    <citation type="submission" date="2019-04" db="EMBL/GenBank/DDBJ databases">
        <title>High contiguity whole genome sequence and gene annotation resource for two Venturia nashicola isolates.</title>
        <authorList>
            <person name="Prokchorchik M."/>
            <person name="Won K."/>
            <person name="Lee Y."/>
            <person name="Choi E.D."/>
            <person name="Segonzac C."/>
            <person name="Sohn K.H."/>
        </authorList>
    </citation>
    <scope>NUCLEOTIDE SEQUENCE [LARGE SCALE GENOMIC DNA]</scope>
    <source>
        <strain evidence="1 2">PRI2</strain>
    </source>
</reference>
<keyword evidence="2" id="KW-1185">Reference proteome</keyword>
<evidence type="ECO:0000313" key="1">
    <source>
        <dbReference type="EMBL" id="TID27562.1"/>
    </source>
</evidence>
<dbReference type="Proteomes" id="UP000298493">
    <property type="component" value="Unassembled WGS sequence"/>
</dbReference>
<protein>
    <submittedName>
        <fullName evidence="1">Uncharacterized protein</fullName>
    </submittedName>
</protein>
<accession>A0A4Z1PWJ8</accession>
<comment type="caution">
    <text evidence="1">The sequence shown here is derived from an EMBL/GenBank/DDBJ whole genome shotgun (WGS) entry which is preliminary data.</text>
</comment>
<organism evidence="1 2">
    <name type="scientific">Venturia nashicola</name>
    <dbReference type="NCBI Taxonomy" id="86259"/>
    <lineage>
        <taxon>Eukaryota</taxon>
        <taxon>Fungi</taxon>
        <taxon>Dikarya</taxon>
        <taxon>Ascomycota</taxon>
        <taxon>Pezizomycotina</taxon>
        <taxon>Dothideomycetes</taxon>
        <taxon>Pleosporomycetidae</taxon>
        <taxon>Venturiales</taxon>
        <taxon>Venturiaceae</taxon>
        <taxon>Venturia</taxon>
    </lineage>
</organism>
<dbReference type="AlphaFoldDB" id="A0A4Z1PWJ8"/>
<name>A0A4Z1PWJ8_9PEZI</name>
<evidence type="ECO:0000313" key="2">
    <source>
        <dbReference type="Proteomes" id="UP000298493"/>
    </source>
</evidence>
<dbReference type="EMBL" id="SNSC02000001">
    <property type="protein sequence ID" value="TID27562.1"/>
    <property type="molecule type" value="Genomic_DNA"/>
</dbReference>
<sequence>MDQDNIRILHRLELFTSPTPLIDLILGRKATLATTLTNLKTQRVTITNCLRARAGQLNCHKLQVSELRTLHKLSTRDEWYDSLVKAYKSPLFRRKDSVEKVLHQFADGNRCLFPELRRFDKKRQNIKKERA</sequence>
<proteinExistence type="predicted"/>